<dbReference type="HOGENOM" id="CLU_098191_1_0_11"/>
<dbReference type="STRING" id="35755.UL82_05880"/>
<organism evidence="1 3">
    <name type="scientific">Corynebacterium kutscheri</name>
    <dbReference type="NCBI Taxonomy" id="35755"/>
    <lineage>
        <taxon>Bacteria</taxon>
        <taxon>Bacillati</taxon>
        <taxon>Actinomycetota</taxon>
        <taxon>Actinomycetes</taxon>
        <taxon>Mycobacteriales</taxon>
        <taxon>Corynebacteriaceae</taxon>
        <taxon>Corynebacterium</taxon>
    </lineage>
</organism>
<dbReference type="EMBL" id="CP011312">
    <property type="protein sequence ID" value="AKE41351.1"/>
    <property type="molecule type" value="Genomic_DNA"/>
</dbReference>
<sequence>MTVLLIVLAVVITAIVAWSYAMAQRLNRLHIRTDSALQQLQTSLDRRAALVAVLIEGTTEACAKAQRVQLTYATFALRAEKEREVSAAIMGLQGHIPAPIVDAEARLQLAHRFYNEAVADTRALRVRPLVRLLRLGGTAKLPEFFEYTDYWVSGELTGDF</sequence>
<evidence type="ECO:0000313" key="1">
    <source>
        <dbReference type="EMBL" id="AKE41351.1"/>
    </source>
</evidence>
<evidence type="ECO:0000313" key="2">
    <source>
        <dbReference type="EMBL" id="VEH08627.1"/>
    </source>
</evidence>
<keyword evidence="3" id="KW-1185">Reference proteome</keyword>
<accession>A0A0F6TDN0</accession>
<dbReference type="InterPro" id="IPR023353">
    <property type="entry name" value="LemA-like_dom_sf"/>
</dbReference>
<evidence type="ECO:0000313" key="3">
    <source>
        <dbReference type="Proteomes" id="UP000033457"/>
    </source>
</evidence>
<dbReference type="SUPFAM" id="SSF140478">
    <property type="entry name" value="LemA-like"/>
    <property type="match status" value="1"/>
</dbReference>
<dbReference type="AlphaFoldDB" id="A0A0F6TDN0"/>
<reference evidence="2 4" key="2">
    <citation type="submission" date="2018-12" db="EMBL/GenBank/DDBJ databases">
        <authorList>
            <consortium name="Pathogen Informatics"/>
        </authorList>
    </citation>
    <scope>NUCLEOTIDE SEQUENCE [LARGE SCALE GENOMIC DNA]</scope>
    <source>
        <strain evidence="2 4">NCTC949</strain>
    </source>
</reference>
<protein>
    <submittedName>
        <fullName evidence="2">Secreted protein</fullName>
    </submittedName>
</protein>
<gene>
    <name evidence="2" type="ORF">NCTC949_01742</name>
    <name evidence="1" type="ORF">UL82_05880</name>
</gene>
<dbReference type="EMBL" id="LR134377">
    <property type="protein sequence ID" value="VEH08627.1"/>
    <property type="molecule type" value="Genomic_DNA"/>
</dbReference>
<dbReference type="Proteomes" id="UP000271380">
    <property type="component" value="Chromosome"/>
</dbReference>
<dbReference type="KEGG" id="cku:UL82_05880"/>
<proteinExistence type="predicted"/>
<name>A0A0F6TDN0_9CORY</name>
<dbReference type="Proteomes" id="UP000033457">
    <property type="component" value="Chromosome"/>
</dbReference>
<reference evidence="1 3" key="1">
    <citation type="journal article" date="2015" name="Genome Announc.">
        <title>Complete Genome Sequence of Corynebacterium kutscheri DSM 20755, a Corynebacterial Type Strain with Remarkably Low G+C Content of Chromosomal DNA.</title>
        <authorList>
            <person name="Ruckert C."/>
            <person name="Albersmeier A."/>
            <person name="Winkler A."/>
            <person name="Tauch A."/>
        </authorList>
    </citation>
    <scope>NUCLEOTIDE SEQUENCE [LARGE SCALE GENOMIC DNA]</scope>
    <source>
        <strain evidence="1 3">DSM 20755</strain>
    </source>
</reference>
<evidence type="ECO:0000313" key="4">
    <source>
        <dbReference type="Proteomes" id="UP000271380"/>
    </source>
</evidence>